<dbReference type="OrthoDB" id="266313at2"/>
<dbReference type="InterPro" id="IPR035965">
    <property type="entry name" value="PAS-like_dom_sf"/>
</dbReference>
<dbReference type="Proteomes" id="UP000244060">
    <property type="component" value="Unassembled WGS sequence"/>
</dbReference>
<proteinExistence type="predicted"/>
<reference evidence="2 3" key="1">
    <citation type="submission" date="2018-04" db="EMBL/GenBank/DDBJ databases">
        <title>Genomic Encyclopedia of Type Strains, Phase III (KMG-III): the genomes of soil and plant-associated and newly described type strains.</title>
        <authorList>
            <person name="Whitman W."/>
        </authorList>
    </citation>
    <scope>NUCLEOTIDE SEQUENCE [LARGE SCALE GENOMIC DNA]</scope>
    <source>
        <strain evidence="2 3">KA25</strain>
    </source>
</reference>
<dbReference type="RefSeq" id="WP_108221223.1">
    <property type="nucleotide sequence ID" value="NZ_CP090022.1"/>
</dbReference>
<dbReference type="EMBL" id="QAOT01000011">
    <property type="protein sequence ID" value="PTR17742.1"/>
    <property type="molecule type" value="Genomic_DNA"/>
</dbReference>
<evidence type="ECO:0000256" key="1">
    <source>
        <dbReference type="SAM" id="Coils"/>
    </source>
</evidence>
<keyword evidence="3" id="KW-1185">Reference proteome</keyword>
<name>A0A2T5K5S1_9RHOB</name>
<dbReference type="AlphaFoldDB" id="A0A2T5K5S1"/>
<organism evidence="2 3">
    <name type="scientific">Cereibacter azotoformans</name>
    <dbReference type="NCBI Taxonomy" id="43057"/>
    <lineage>
        <taxon>Bacteria</taxon>
        <taxon>Pseudomonadati</taxon>
        <taxon>Pseudomonadota</taxon>
        <taxon>Alphaproteobacteria</taxon>
        <taxon>Rhodobacterales</taxon>
        <taxon>Paracoccaceae</taxon>
        <taxon>Cereibacter</taxon>
    </lineage>
</organism>
<protein>
    <submittedName>
        <fullName evidence="2">Aerotaxis receptor</fullName>
    </submittedName>
</protein>
<keyword evidence="1" id="KW-0175">Coiled coil</keyword>
<sequence>MTFHGTADVVAAHPSDVRDGEVPFDFGEIFFSRTDDRGVIQAGNAVFRRVSGYEGSRLIGAPHRIVRHPLMPKAAFHLLWERLKAGRATGVYVCNRALDGRAYWVFAVVVPVGEGFLSVRIKPGTAMFDRVRAVYAELLAAEAQGATPAEGAADLMRRLKAAGFPGYDSFQAQALAAELAHRAERAGFPAPALAPAVNSARAADRIAASIAPVRDMLRKALHIAINLRIVAGHLGSNGRALGAIADNYASLSRDLSGWIEHQSAAGAFAGIAGAAGENLFLKAATGLLDEMAETFARDAEAGLGDPAAERERLSAAAAIYRGRAQECNERAARMALDLEAQLAQMRHRINALDAIRMQCRVEGAATAGAGGELDHIVAQLDRFQDEMGGRLTEIMSHGRDIQEAAAATDVRLVPRPVAHALRI</sequence>
<evidence type="ECO:0000313" key="2">
    <source>
        <dbReference type="EMBL" id="PTR17742.1"/>
    </source>
</evidence>
<keyword evidence="2" id="KW-0675">Receptor</keyword>
<evidence type="ECO:0000313" key="3">
    <source>
        <dbReference type="Proteomes" id="UP000244060"/>
    </source>
</evidence>
<gene>
    <name evidence="2" type="ORF">C8J28_11128</name>
</gene>
<comment type="caution">
    <text evidence="2">The sequence shown here is derived from an EMBL/GenBank/DDBJ whole genome shotgun (WGS) entry which is preliminary data.</text>
</comment>
<dbReference type="SUPFAM" id="SSF55785">
    <property type="entry name" value="PYP-like sensor domain (PAS domain)"/>
    <property type="match status" value="1"/>
</dbReference>
<feature type="coiled-coil region" evidence="1">
    <location>
        <begin position="328"/>
        <end position="355"/>
    </location>
</feature>
<dbReference type="Gene3D" id="3.30.450.20">
    <property type="entry name" value="PAS domain"/>
    <property type="match status" value="1"/>
</dbReference>
<accession>A0A2T5K5S1</accession>